<dbReference type="EMBL" id="UFQT01001337">
    <property type="protein sequence ID" value="SSX30095.1"/>
    <property type="molecule type" value="Genomic_DNA"/>
</dbReference>
<dbReference type="VEuPathDB" id="VectorBase:CSON002057"/>
<dbReference type="InterPro" id="IPR013766">
    <property type="entry name" value="Thioredoxin_domain"/>
</dbReference>
<dbReference type="PANTHER" id="PTHR19991">
    <property type="entry name" value="L 2 01289"/>
    <property type="match status" value="1"/>
</dbReference>
<evidence type="ECO:0000313" key="4">
    <source>
        <dbReference type="EMBL" id="SSX30095.1"/>
    </source>
</evidence>
<keyword evidence="1" id="KW-1133">Transmembrane helix</keyword>
<feature type="signal peptide" evidence="2">
    <location>
        <begin position="1"/>
        <end position="19"/>
    </location>
</feature>
<evidence type="ECO:0000256" key="1">
    <source>
        <dbReference type="SAM" id="Phobius"/>
    </source>
</evidence>
<dbReference type="AlphaFoldDB" id="A0A336MJM0"/>
<gene>
    <name evidence="4" type="primary">CSON002057</name>
</gene>
<dbReference type="SUPFAM" id="SSF52833">
    <property type="entry name" value="Thioredoxin-like"/>
    <property type="match status" value="2"/>
</dbReference>
<dbReference type="Pfam" id="PF00085">
    <property type="entry name" value="Thioredoxin"/>
    <property type="match status" value="1"/>
</dbReference>
<protein>
    <submittedName>
        <fullName evidence="4">CSON002057 protein</fullName>
    </submittedName>
</protein>
<dbReference type="Gene3D" id="3.40.30.10">
    <property type="entry name" value="Glutaredoxin"/>
    <property type="match status" value="2"/>
</dbReference>
<organism evidence="4">
    <name type="scientific">Culicoides sonorensis</name>
    <name type="common">Biting midge</name>
    <dbReference type="NCBI Taxonomy" id="179676"/>
    <lineage>
        <taxon>Eukaryota</taxon>
        <taxon>Metazoa</taxon>
        <taxon>Ecdysozoa</taxon>
        <taxon>Arthropoda</taxon>
        <taxon>Hexapoda</taxon>
        <taxon>Insecta</taxon>
        <taxon>Pterygota</taxon>
        <taxon>Neoptera</taxon>
        <taxon>Endopterygota</taxon>
        <taxon>Diptera</taxon>
        <taxon>Nematocera</taxon>
        <taxon>Chironomoidea</taxon>
        <taxon>Ceratopogonidae</taxon>
        <taxon>Ceratopogoninae</taxon>
        <taxon>Culicoides</taxon>
        <taxon>Monoculicoides</taxon>
    </lineage>
</organism>
<feature type="domain" description="Thioredoxin" evidence="3">
    <location>
        <begin position="125"/>
        <end position="211"/>
    </location>
</feature>
<evidence type="ECO:0000256" key="2">
    <source>
        <dbReference type="SAM" id="SignalP"/>
    </source>
</evidence>
<dbReference type="PANTHER" id="PTHR19991:SF2">
    <property type="entry name" value="GH08893P"/>
    <property type="match status" value="1"/>
</dbReference>
<evidence type="ECO:0000259" key="3">
    <source>
        <dbReference type="Pfam" id="PF00085"/>
    </source>
</evidence>
<dbReference type="InterPro" id="IPR036249">
    <property type="entry name" value="Thioredoxin-like_sf"/>
</dbReference>
<reference evidence="4" key="1">
    <citation type="submission" date="2018-07" db="EMBL/GenBank/DDBJ databases">
        <authorList>
            <person name="Quirk P.G."/>
            <person name="Krulwich T.A."/>
        </authorList>
    </citation>
    <scope>NUCLEOTIDE SEQUENCE</scope>
</reference>
<dbReference type="CDD" id="cd02961">
    <property type="entry name" value="PDI_a_family"/>
    <property type="match status" value="1"/>
</dbReference>
<proteinExistence type="predicted"/>
<name>A0A336MJM0_CULSO</name>
<keyword evidence="2" id="KW-0732">Signal</keyword>
<dbReference type="OMA" id="RYTSKEY"/>
<feature type="transmembrane region" description="Helical" evidence="1">
    <location>
        <begin position="273"/>
        <end position="293"/>
    </location>
</feature>
<sequence length="309" mass="35328">MQFYIFLLVLALFNPKISCLEVTGDEDLLNYIRKDQIVVLFSKNNCDECDRLENLLDSISNELKTLQTPTKAIKVLNSNLVRLYSPSKEPAIVFFRRGTPLLVDYDGMTSDALLMHFTENEEPVVKELTDATFEHLTQASTGATTGDWFVFFYSQKCVDCQRLNALWEGVGANLKLRMNTARVNIETGGVETGKRFGVEKTPEFIFIRSGKFYRYPMNAYGIKAFVSFATHGFKNAKSEKIRVPESPFDSLVTRGVHILKTFVDMTNQVKKEFPITFLASIGFIIIVLVLLTMKRRSERQQAKDKRKKR</sequence>
<keyword evidence="1" id="KW-0812">Transmembrane</keyword>
<keyword evidence="1" id="KW-0472">Membrane</keyword>
<accession>A0A336MJM0</accession>
<feature type="chain" id="PRO_5016461147" evidence="2">
    <location>
        <begin position="20"/>
        <end position="309"/>
    </location>
</feature>